<accession>A0A439CTL3</accession>
<gene>
    <name evidence="2" type="ORF">EKO27_g9674</name>
</gene>
<dbReference type="EMBL" id="RYZI01000440">
    <property type="protein sequence ID" value="RWA05431.1"/>
    <property type="molecule type" value="Genomic_DNA"/>
</dbReference>
<keyword evidence="3" id="KW-1185">Reference proteome</keyword>
<evidence type="ECO:0000313" key="3">
    <source>
        <dbReference type="Proteomes" id="UP000286045"/>
    </source>
</evidence>
<comment type="caution">
    <text evidence="2">The sequence shown here is derived from an EMBL/GenBank/DDBJ whole genome shotgun (WGS) entry which is preliminary data.</text>
</comment>
<sequence>MSSPPIVKLPVSPRGSSPRTPSNKRRVTPSAEQSSPRRALVVTTANRWPLTSQEEIFPNPFSIPGQLFSHAYPSSGGRENAEATWHQRHVLLPFNLRDLSNDIYGGEVSDLLYHIFSKTTNVTEARWRSHLIFQVEELPESPWPLTVGGVPFTITSRDDKGRALIFPRQILGNFKISICQDTDQVNEFSDQMLRTLGADVHSWFKKNLPETRMIELMLTSERTIYIVLDDHADISSLRITLPGKIARCPVGYLTNRELHRPLWVDLPAKRQVEPQPISGVIDNTAYDVLRPGVLISSKMLKEHGHPAVFSTTSGILVQNSSGNRFMTAASRGIGDNGYVWQGDHSSRSIGEVVLEISSTGISLVKLKNDITFVNETFENNSGDSPSFTRLATSEDRFVFDDCFLNSPYTGNMEASIVSKSVKLETCTHPTEDSLRYVIYNWCYMGQTEGNKDRVRPPDGTCGSAIWDDNGVITGFYHYYIEKGPWNGFSASVSASELVEAGYTLVKDATAAPMPVVETALRD</sequence>
<dbReference type="Proteomes" id="UP000286045">
    <property type="component" value="Unassembled WGS sequence"/>
</dbReference>
<evidence type="ECO:0000256" key="1">
    <source>
        <dbReference type="SAM" id="MobiDB-lite"/>
    </source>
</evidence>
<evidence type="ECO:0000313" key="2">
    <source>
        <dbReference type="EMBL" id="RWA05431.1"/>
    </source>
</evidence>
<proteinExistence type="predicted"/>
<dbReference type="AlphaFoldDB" id="A0A439CTL3"/>
<name>A0A439CTL3_9PEZI</name>
<feature type="region of interest" description="Disordered" evidence="1">
    <location>
        <begin position="1"/>
        <end position="38"/>
    </location>
</feature>
<reference evidence="2 3" key="1">
    <citation type="submission" date="2018-12" db="EMBL/GenBank/DDBJ databases">
        <title>Draft genome sequence of Xylaria grammica IHI A82.</title>
        <authorList>
            <person name="Buettner E."/>
            <person name="Kellner H."/>
        </authorList>
    </citation>
    <scope>NUCLEOTIDE SEQUENCE [LARGE SCALE GENOMIC DNA]</scope>
    <source>
        <strain evidence="2 3">IHI A82</strain>
    </source>
</reference>
<protein>
    <submittedName>
        <fullName evidence="2">Uncharacterized protein</fullName>
    </submittedName>
</protein>
<dbReference type="STRING" id="363999.A0A439CTL3"/>
<organism evidence="2 3">
    <name type="scientific">Xylaria grammica</name>
    <dbReference type="NCBI Taxonomy" id="363999"/>
    <lineage>
        <taxon>Eukaryota</taxon>
        <taxon>Fungi</taxon>
        <taxon>Dikarya</taxon>
        <taxon>Ascomycota</taxon>
        <taxon>Pezizomycotina</taxon>
        <taxon>Sordariomycetes</taxon>
        <taxon>Xylariomycetidae</taxon>
        <taxon>Xylariales</taxon>
        <taxon>Xylariaceae</taxon>
        <taxon>Xylaria</taxon>
    </lineage>
</organism>